<reference evidence="10 11" key="1">
    <citation type="submission" date="2019-03" db="EMBL/GenBank/DDBJ databases">
        <title>Genomic Encyclopedia of Type Strains, Phase IV (KMG-IV): sequencing the most valuable type-strain genomes for metagenomic binning, comparative biology and taxonomic classification.</title>
        <authorList>
            <person name="Goeker M."/>
        </authorList>
    </citation>
    <scope>NUCLEOTIDE SEQUENCE [LARGE SCALE GENOMIC DNA]</scope>
    <source>
        <strain evidence="10 11">DSM 45361</strain>
    </source>
</reference>
<evidence type="ECO:0000256" key="1">
    <source>
        <dbReference type="ARBA" id="ARBA00012513"/>
    </source>
</evidence>
<gene>
    <name evidence="10" type="ORF">EV186_10885</name>
</gene>
<dbReference type="Gene3D" id="1.10.510.10">
    <property type="entry name" value="Transferase(Phosphotransferase) domain 1"/>
    <property type="match status" value="1"/>
</dbReference>
<feature type="transmembrane region" description="Helical" evidence="8">
    <location>
        <begin position="513"/>
        <end position="532"/>
    </location>
</feature>
<dbReference type="PROSITE" id="PS00107">
    <property type="entry name" value="PROTEIN_KINASE_ATP"/>
    <property type="match status" value="1"/>
</dbReference>
<keyword evidence="8" id="KW-0812">Transmembrane</keyword>
<dbReference type="InterPro" id="IPR008271">
    <property type="entry name" value="Ser/Thr_kinase_AS"/>
</dbReference>
<dbReference type="OrthoDB" id="9801841at2"/>
<proteinExistence type="predicted"/>
<dbReference type="RefSeq" id="WP_133853455.1">
    <property type="nucleotide sequence ID" value="NZ_SNXZ01000008.1"/>
</dbReference>
<dbReference type="Gene3D" id="3.30.200.20">
    <property type="entry name" value="Phosphorylase Kinase, domain 1"/>
    <property type="match status" value="1"/>
</dbReference>
<keyword evidence="3" id="KW-0808">Transferase</keyword>
<dbReference type="Pfam" id="PF00069">
    <property type="entry name" value="Pkinase"/>
    <property type="match status" value="1"/>
</dbReference>
<dbReference type="Proteomes" id="UP000295444">
    <property type="component" value="Unassembled WGS sequence"/>
</dbReference>
<dbReference type="SMART" id="SM00220">
    <property type="entry name" value="S_TKc"/>
    <property type="match status" value="1"/>
</dbReference>
<dbReference type="InterPro" id="IPR011009">
    <property type="entry name" value="Kinase-like_dom_sf"/>
</dbReference>
<keyword evidence="2" id="KW-0723">Serine/threonine-protein kinase</keyword>
<dbReference type="PANTHER" id="PTHR43289">
    <property type="entry name" value="MITOGEN-ACTIVATED PROTEIN KINASE KINASE KINASE 20-RELATED"/>
    <property type="match status" value="1"/>
</dbReference>
<feature type="transmembrane region" description="Helical" evidence="8">
    <location>
        <begin position="544"/>
        <end position="567"/>
    </location>
</feature>
<feature type="transmembrane region" description="Helical" evidence="8">
    <location>
        <begin position="478"/>
        <end position="501"/>
    </location>
</feature>
<dbReference type="EMBL" id="SNXZ01000008">
    <property type="protein sequence ID" value="TDP91875.1"/>
    <property type="molecule type" value="Genomic_DNA"/>
</dbReference>
<evidence type="ECO:0000313" key="10">
    <source>
        <dbReference type="EMBL" id="TDP91875.1"/>
    </source>
</evidence>
<evidence type="ECO:0000256" key="7">
    <source>
        <dbReference type="PROSITE-ProRule" id="PRU10141"/>
    </source>
</evidence>
<evidence type="ECO:0000259" key="9">
    <source>
        <dbReference type="PROSITE" id="PS50011"/>
    </source>
</evidence>
<keyword evidence="8" id="KW-1133">Transmembrane helix</keyword>
<evidence type="ECO:0000256" key="2">
    <source>
        <dbReference type="ARBA" id="ARBA00022527"/>
    </source>
</evidence>
<evidence type="ECO:0000256" key="5">
    <source>
        <dbReference type="ARBA" id="ARBA00022777"/>
    </source>
</evidence>
<evidence type="ECO:0000313" key="11">
    <source>
        <dbReference type="Proteomes" id="UP000295444"/>
    </source>
</evidence>
<name>A0A4R6RZX7_LABRH</name>
<comment type="caution">
    <text evidence="10">The sequence shown here is derived from an EMBL/GenBank/DDBJ whole genome shotgun (WGS) entry which is preliminary data.</text>
</comment>
<dbReference type="GO" id="GO:0004674">
    <property type="term" value="F:protein serine/threonine kinase activity"/>
    <property type="evidence" value="ECO:0007669"/>
    <property type="project" value="UniProtKB-KW"/>
</dbReference>
<dbReference type="CDD" id="cd14014">
    <property type="entry name" value="STKc_PknB_like"/>
    <property type="match status" value="1"/>
</dbReference>
<dbReference type="InterPro" id="IPR017441">
    <property type="entry name" value="Protein_kinase_ATP_BS"/>
</dbReference>
<dbReference type="EC" id="2.7.11.1" evidence="1"/>
<keyword evidence="8" id="KW-0472">Membrane</keyword>
<organism evidence="10 11">
    <name type="scientific">Labedaea rhizosphaerae</name>
    <dbReference type="NCBI Taxonomy" id="598644"/>
    <lineage>
        <taxon>Bacteria</taxon>
        <taxon>Bacillati</taxon>
        <taxon>Actinomycetota</taxon>
        <taxon>Actinomycetes</taxon>
        <taxon>Pseudonocardiales</taxon>
        <taxon>Pseudonocardiaceae</taxon>
        <taxon>Labedaea</taxon>
    </lineage>
</organism>
<feature type="domain" description="Protein kinase" evidence="9">
    <location>
        <begin position="14"/>
        <end position="276"/>
    </location>
</feature>
<keyword evidence="5 10" id="KW-0418">Kinase</keyword>
<evidence type="ECO:0000256" key="4">
    <source>
        <dbReference type="ARBA" id="ARBA00022741"/>
    </source>
</evidence>
<dbReference type="PANTHER" id="PTHR43289:SF6">
    <property type="entry name" value="SERINE_THREONINE-PROTEIN KINASE NEKL-3"/>
    <property type="match status" value="1"/>
</dbReference>
<keyword evidence="6 7" id="KW-0067">ATP-binding</keyword>
<evidence type="ECO:0000256" key="3">
    <source>
        <dbReference type="ARBA" id="ARBA00022679"/>
    </source>
</evidence>
<sequence length="571" mass="59151">MTVTGGLATALPQYAIGGKIGHGGMGEVYEGVHRSLGRQVAIKLLPAGLAGDEGADARFDREARVLASLDHPHIVPVYDYLHTEHGNLLVMEKLDGGTVHSRFRAEGLTAEQTCAIGLAMLGGLHAAHRAGVLHLDVKPKNLLFATSGVMKVADFGIAQVVSEGATLVTHAGEVLGTPAYIAPEQAMGNALTPAADIYAAGTVLYELLCGELPYDRSSGGVALMRQHIFADPRPIPGVPRPLAEVVMRSIARDPAGRYRDAEHFAVDLARAASMVFGAGWLDRARVPVHLAPQVVAAAASGGDATAPTRPVRAHGPDPTVQATAMDLRDRTLIPARELITGRRRGPLAPALGAFAALIALVVLVVTTPKTVVHQGFGGLAVTGADALDLTRDVTVSGDVGAAKPSEVSLTLSAAGVDLASASTSAVSVRGKRFVAAVRLPAVTRWVAGGAVTGEVTVRRPDQVVVTSRLTVLPAQQPLASVMGAGSLLIALFTIAYLESLLRGLRRGLRRRSTPYAAVPLGLVFGAAVWLFVGTLTRHEPVVGYAFGAAALGALAAVGAVLATRFAADRGR</sequence>
<accession>A0A4R6RZX7</accession>
<keyword evidence="4 7" id="KW-0547">Nucleotide-binding</keyword>
<dbReference type="PROSITE" id="PS50011">
    <property type="entry name" value="PROTEIN_KINASE_DOM"/>
    <property type="match status" value="1"/>
</dbReference>
<protein>
    <recommendedName>
        <fullName evidence="1">non-specific serine/threonine protein kinase</fullName>
        <ecNumber evidence="1">2.7.11.1</ecNumber>
    </recommendedName>
</protein>
<evidence type="ECO:0000256" key="8">
    <source>
        <dbReference type="SAM" id="Phobius"/>
    </source>
</evidence>
<dbReference type="AlphaFoldDB" id="A0A4R6RZX7"/>
<dbReference type="InterPro" id="IPR000719">
    <property type="entry name" value="Prot_kinase_dom"/>
</dbReference>
<feature type="transmembrane region" description="Helical" evidence="8">
    <location>
        <begin position="346"/>
        <end position="366"/>
    </location>
</feature>
<dbReference type="SUPFAM" id="SSF56112">
    <property type="entry name" value="Protein kinase-like (PK-like)"/>
    <property type="match status" value="1"/>
</dbReference>
<feature type="binding site" evidence="7">
    <location>
        <position position="43"/>
    </location>
    <ligand>
        <name>ATP</name>
        <dbReference type="ChEBI" id="CHEBI:30616"/>
    </ligand>
</feature>
<keyword evidence="11" id="KW-1185">Reference proteome</keyword>
<dbReference type="PROSITE" id="PS00108">
    <property type="entry name" value="PROTEIN_KINASE_ST"/>
    <property type="match status" value="1"/>
</dbReference>
<evidence type="ECO:0000256" key="6">
    <source>
        <dbReference type="ARBA" id="ARBA00022840"/>
    </source>
</evidence>
<dbReference type="GO" id="GO:0005524">
    <property type="term" value="F:ATP binding"/>
    <property type="evidence" value="ECO:0007669"/>
    <property type="project" value="UniProtKB-UniRule"/>
</dbReference>